<keyword evidence="2" id="KW-1185">Reference proteome</keyword>
<comment type="caution">
    <text evidence="1">The sequence shown here is derived from an EMBL/GenBank/DDBJ whole genome shotgun (WGS) entry which is preliminary data.</text>
</comment>
<accession>A0ACC1DGR6</accession>
<dbReference type="Proteomes" id="UP000824533">
    <property type="component" value="Linkage Group LG02"/>
</dbReference>
<gene>
    <name evidence="1" type="ORF">K1T71_001062</name>
</gene>
<evidence type="ECO:0000313" key="1">
    <source>
        <dbReference type="EMBL" id="KAJ0183086.1"/>
    </source>
</evidence>
<protein>
    <submittedName>
        <fullName evidence="1">Uncharacterized protein</fullName>
    </submittedName>
</protein>
<reference evidence="1 2" key="1">
    <citation type="journal article" date="2021" name="Front. Genet.">
        <title>Chromosome-Level Genome Assembly Reveals Significant Gene Expansion in the Toll and IMD Signaling Pathways of Dendrolimus kikuchii.</title>
        <authorList>
            <person name="Zhou J."/>
            <person name="Wu P."/>
            <person name="Xiong Z."/>
            <person name="Liu N."/>
            <person name="Zhao N."/>
            <person name="Ji M."/>
            <person name="Qiu Y."/>
            <person name="Yang B."/>
        </authorList>
    </citation>
    <scope>NUCLEOTIDE SEQUENCE [LARGE SCALE GENOMIC DNA]</scope>
    <source>
        <strain evidence="1">Ann1</strain>
    </source>
</reference>
<organism evidence="1 2">
    <name type="scientific">Dendrolimus kikuchii</name>
    <dbReference type="NCBI Taxonomy" id="765133"/>
    <lineage>
        <taxon>Eukaryota</taxon>
        <taxon>Metazoa</taxon>
        <taxon>Ecdysozoa</taxon>
        <taxon>Arthropoda</taxon>
        <taxon>Hexapoda</taxon>
        <taxon>Insecta</taxon>
        <taxon>Pterygota</taxon>
        <taxon>Neoptera</taxon>
        <taxon>Endopterygota</taxon>
        <taxon>Lepidoptera</taxon>
        <taxon>Glossata</taxon>
        <taxon>Ditrysia</taxon>
        <taxon>Bombycoidea</taxon>
        <taxon>Lasiocampidae</taxon>
        <taxon>Dendrolimus</taxon>
    </lineage>
</organism>
<dbReference type="EMBL" id="CM034388">
    <property type="protein sequence ID" value="KAJ0183086.1"/>
    <property type="molecule type" value="Genomic_DNA"/>
</dbReference>
<proteinExistence type="predicted"/>
<evidence type="ECO:0000313" key="2">
    <source>
        <dbReference type="Proteomes" id="UP000824533"/>
    </source>
</evidence>
<sequence length="622" mass="69258">MENRGASRVNPPERGEVRVDDLHLDRVVASQPEIGPTPPDGGYGWLIVVSAAIYHITVPALLSLYGLIILKAIREEGHEPGEVMKIWDVDIALVPVIMVVIRLLLESWCRAVVKTFNMPRFMALAGLCLTVAGVLLSSYSTDANSNDHIVNVFAGIFAGAGCALTGQQTEVIITHFFREKLTMAQRIIRMAPSVGNVLIPIIVGSLCTMYTGDVVVMIYGAIVMQNCLFLASYTRPIYIEKVIRHTYNMLRDAVEDDDEVIFSNQNRQNQNQTEIQENTETQTTANIEAQQDDDQTDVVVFNSNKNAKEILDPEVEYRENRISNQARFSSDFTNMYDGSLPNRFSTDFAASSNRFSSDFGSTSNRFSSDFGTLEIGNYNRVSGYQELESIDRAGQNPQPLYRETTVHAPQNGIVFSAEMTPGTARRTASLKKNFITITSMLLDINFYLYVLLHLCTSFSILILGVFFPPLIWEQNPTMNIWSTACVIAAAHGSALCFIMLCIILPKSINEKNRLCAAFCVTGAIGFYGITISGNKSLLVVWCMLASFATAASSILQQPLYNSTLNEFDTTATLTGSNTVVAIFIMVWALIRNYEYKTSFLWASVLQTFTACIFFALSFRRRR</sequence>
<name>A0ACC1DGR6_9NEOP</name>